<organism evidence="2 3">
    <name type="scientific">Hymenobacter negativus</name>
    <dbReference type="NCBI Taxonomy" id="2795026"/>
    <lineage>
        <taxon>Bacteria</taxon>
        <taxon>Pseudomonadati</taxon>
        <taxon>Bacteroidota</taxon>
        <taxon>Cytophagia</taxon>
        <taxon>Cytophagales</taxon>
        <taxon>Hymenobacteraceae</taxon>
        <taxon>Hymenobacter</taxon>
    </lineage>
</organism>
<gene>
    <name evidence="2" type="ORF">J4E00_14600</name>
</gene>
<sequence length="164" mass="17580">MKQLLPLLLLLGMAGSAQAQLVNLIATGVRVGTSAAVASRSSAGARNYVEKADPRGFGTDVNITPAIYRGLAYPQKRTPPGKLKTPGGEQIAAQEAELQKYQADMLADSTAAIGTTETWARLKAAQETIARERPTWNVQAYRDEAAFYQAEAARRQRVAATAPH</sequence>
<keyword evidence="1" id="KW-0732">Signal</keyword>
<evidence type="ECO:0000313" key="3">
    <source>
        <dbReference type="Proteomes" id="UP000664369"/>
    </source>
</evidence>
<evidence type="ECO:0000313" key="2">
    <source>
        <dbReference type="EMBL" id="MBO2010288.1"/>
    </source>
</evidence>
<evidence type="ECO:0000256" key="1">
    <source>
        <dbReference type="SAM" id="SignalP"/>
    </source>
</evidence>
<accession>A0ABS3QGA7</accession>
<comment type="caution">
    <text evidence="2">The sequence shown here is derived from an EMBL/GenBank/DDBJ whole genome shotgun (WGS) entry which is preliminary data.</text>
</comment>
<protein>
    <submittedName>
        <fullName evidence="2">Uncharacterized protein</fullName>
    </submittedName>
</protein>
<keyword evidence="3" id="KW-1185">Reference proteome</keyword>
<dbReference type="Proteomes" id="UP000664369">
    <property type="component" value="Unassembled WGS sequence"/>
</dbReference>
<feature type="signal peptide" evidence="1">
    <location>
        <begin position="1"/>
        <end position="19"/>
    </location>
</feature>
<name>A0ABS3QGA7_9BACT</name>
<feature type="chain" id="PRO_5046699565" evidence="1">
    <location>
        <begin position="20"/>
        <end position="164"/>
    </location>
</feature>
<dbReference type="EMBL" id="JAGETZ010000006">
    <property type="protein sequence ID" value="MBO2010288.1"/>
    <property type="molecule type" value="Genomic_DNA"/>
</dbReference>
<reference evidence="2 3" key="1">
    <citation type="submission" date="2021-03" db="EMBL/GenBank/DDBJ databases">
        <authorList>
            <person name="Kim M.K."/>
        </authorList>
    </citation>
    <scope>NUCLEOTIDE SEQUENCE [LARGE SCALE GENOMIC DNA]</scope>
    <source>
        <strain evidence="2 3">BT442</strain>
    </source>
</reference>
<proteinExistence type="predicted"/>
<dbReference type="RefSeq" id="WP_208175922.1">
    <property type="nucleotide sequence ID" value="NZ_JAGETZ010000006.1"/>
</dbReference>